<keyword evidence="3" id="KW-1185">Reference proteome</keyword>
<protein>
    <recommendedName>
        <fullName evidence="4">Cyclic nucleotide-binding domain-containing protein</fullName>
    </recommendedName>
</protein>
<evidence type="ECO:0008006" key="4">
    <source>
        <dbReference type="Google" id="ProtNLM"/>
    </source>
</evidence>
<evidence type="ECO:0000256" key="1">
    <source>
        <dbReference type="SAM" id="SignalP"/>
    </source>
</evidence>
<dbReference type="Proteomes" id="UP000285146">
    <property type="component" value="Unassembled WGS sequence"/>
</dbReference>
<feature type="chain" id="PRO_5019438116" description="Cyclic nucleotide-binding domain-containing protein" evidence="1">
    <location>
        <begin position="18"/>
        <end position="184"/>
    </location>
</feature>
<dbReference type="AlphaFoldDB" id="A0A423XDX1"/>
<name>A0A423XDX1_9PEZI</name>
<proteinExistence type="predicted"/>
<keyword evidence="1" id="KW-0732">Signal</keyword>
<feature type="signal peptide" evidence="1">
    <location>
        <begin position="1"/>
        <end position="17"/>
    </location>
</feature>
<reference evidence="2 3" key="1">
    <citation type="submission" date="2015-09" db="EMBL/GenBank/DDBJ databases">
        <title>Host preference determinants of Valsa canker pathogens revealed by comparative genomics.</title>
        <authorList>
            <person name="Yin Z."/>
            <person name="Huang L."/>
        </authorList>
    </citation>
    <scope>NUCLEOTIDE SEQUENCE [LARGE SCALE GENOMIC DNA]</scope>
    <source>
        <strain evidence="2 3">SXYLt</strain>
    </source>
</reference>
<dbReference type="InParanoid" id="A0A423XDX1"/>
<dbReference type="EMBL" id="LKEB01000014">
    <property type="protein sequence ID" value="ROW14322.1"/>
    <property type="molecule type" value="Genomic_DNA"/>
</dbReference>
<evidence type="ECO:0000313" key="3">
    <source>
        <dbReference type="Proteomes" id="UP000285146"/>
    </source>
</evidence>
<gene>
    <name evidence="2" type="ORF">VPNG_03946</name>
</gene>
<accession>A0A423XDX1</accession>
<sequence>MRFLAIAALLAPMLATAAPSMSNNYNLEDPFSNTDLFLAQKSCFLILVRGVLHCHQEVVPDLDHGFPDEEQIAPYIDYRYCLLYGGTGCTPPPLILATRQVQVNVDERKFGELLANFDRTHQALALRLLIDEAHAVNGQQVYAERMDYQMAATEKCCLRNCAFAWWWGPIGVSACMASCTCPGD</sequence>
<evidence type="ECO:0000313" key="2">
    <source>
        <dbReference type="EMBL" id="ROW14322.1"/>
    </source>
</evidence>
<organism evidence="2 3">
    <name type="scientific">Cytospora leucostoma</name>
    <dbReference type="NCBI Taxonomy" id="1230097"/>
    <lineage>
        <taxon>Eukaryota</taxon>
        <taxon>Fungi</taxon>
        <taxon>Dikarya</taxon>
        <taxon>Ascomycota</taxon>
        <taxon>Pezizomycotina</taxon>
        <taxon>Sordariomycetes</taxon>
        <taxon>Sordariomycetidae</taxon>
        <taxon>Diaporthales</taxon>
        <taxon>Cytosporaceae</taxon>
        <taxon>Cytospora</taxon>
    </lineage>
</organism>
<comment type="caution">
    <text evidence="2">The sequence shown here is derived from an EMBL/GenBank/DDBJ whole genome shotgun (WGS) entry which is preliminary data.</text>
</comment>